<comment type="subcellular location">
    <subcellularLocation>
        <location evidence="1 6">Nucleus</location>
    </subcellularLocation>
</comment>
<dbReference type="EMBL" id="JAVFKD010000014">
    <property type="protein sequence ID" value="KAK5990374.1"/>
    <property type="molecule type" value="Genomic_DNA"/>
</dbReference>
<dbReference type="PANTHER" id="PTHR16288">
    <property type="entry name" value="WD40 REPEAT PROTEIN 4"/>
    <property type="match status" value="1"/>
</dbReference>
<dbReference type="InterPro" id="IPR036322">
    <property type="entry name" value="WD40_repeat_dom_sf"/>
</dbReference>
<feature type="region of interest" description="Disordered" evidence="8">
    <location>
        <begin position="59"/>
        <end position="131"/>
    </location>
</feature>
<dbReference type="PANTHER" id="PTHR16288:SF0">
    <property type="entry name" value="TRNA (GUANINE-N(7)-)-METHYLTRANSFERASE NON-CATALYTIC SUBUNIT WDR4"/>
    <property type="match status" value="1"/>
</dbReference>
<comment type="function">
    <text evidence="6">Required for the formation of N(7)-methylguanine at position 46 (m7G46) in tRNA. In the complex, it is required to stabilize and induce conformational changes of the catalytic subunit.</text>
</comment>
<dbReference type="PROSITE" id="PS50082">
    <property type="entry name" value="WD_REPEATS_2"/>
    <property type="match status" value="1"/>
</dbReference>
<comment type="caution">
    <text evidence="9">The sequence shown here is derived from an EMBL/GenBank/DDBJ whole genome shotgun (WGS) entry which is preliminary data.</text>
</comment>
<evidence type="ECO:0000256" key="8">
    <source>
        <dbReference type="SAM" id="MobiDB-lite"/>
    </source>
</evidence>
<comment type="pathway">
    <text evidence="6">tRNA modification; N(7)-methylguanine-tRNA biosynthesis.</text>
</comment>
<gene>
    <name evidence="9" type="ORF">PT974_08641</name>
</gene>
<evidence type="ECO:0000256" key="5">
    <source>
        <dbReference type="ARBA" id="ARBA00023242"/>
    </source>
</evidence>
<keyword evidence="2 6" id="KW-0853">WD repeat</keyword>
<dbReference type="InterPro" id="IPR001680">
    <property type="entry name" value="WD40_rpt"/>
</dbReference>
<organism evidence="9 10">
    <name type="scientific">Cladobotryum mycophilum</name>
    <dbReference type="NCBI Taxonomy" id="491253"/>
    <lineage>
        <taxon>Eukaryota</taxon>
        <taxon>Fungi</taxon>
        <taxon>Dikarya</taxon>
        <taxon>Ascomycota</taxon>
        <taxon>Pezizomycotina</taxon>
        <taxon>Sordariomycetes</taxon>
        <taxon>Hypocreomycetidae</taxon>
        <taxon>Hypocreales</taxon>
        <taxon>Hypocreaceae</taxon>
        <taxon>Cladobotryum</taxon>
    </lineage>
</organism>
<dbReference type="HAMAP" id="MF_03056">
    <property type="entry name" value="TRM82"/>
    <property type="match status" value="1"/>
</dbReference>
<dbReference type="Proteomes" id="UP001338125">
    <property type="component" value="Unassembled WGS sequence"/>
</dbReference>
<evidence type="ECO:0000256" key="7">
    <source>
        <dbReference type="PROSITE-ProRule" id="PRU00221"/>
    </source>
</evidence>
<reference evidence="9 10" key="1">
    <citation type="submission" date="2024-01" db="EMBL/GenBank/DDBJ databases">
        <title>Complete genome of Cladobotryum mycophilum ATHUM6906.</title>
        <authorList>
            <person name="Christinaki A.C."/>
            <person name="Myridakis A.I."/>
            <person name="Kouvelis V.N."/>
        </authorList>
    </citation>
    <scope>NUCLEOTIDE SEQUENCE [LARGE SCALE GENOMIC DNA]</scope>
    <source>
        <strain evidence="9 10">ATHUM6906</strain>
    </source>
</reference>
<evidence type="ECO:0000256" key="4">
    <source>
        <dbReference type="ARBA" id="ARBA00022737"/>
    </source>
</evidence>
<name>A0ABR0SE03_9HYPO</name>
<comment type="similarity">
    <text evidence="6">Belongs to the WD repeat TRM82 family.</text>
</comment>
<evidence type="ECO:0000256" key="2">
    <source>
        <dbReference type="ARBA" id="ARBA00022574"/>
    </source>
</evidence>
<accession>A0ABR0SE03</accession>
<evidence type="ECO:0000313" key="9">
    <source>
        <dbReference type="EMBL" id="KAK5990374.1"/>
    </source>
</evidence>
<evidence type="ECO:0000256" key="1">
    <source>
        <dbReference type="ARBA" id="ARBA00004123"/>
    </source>
</evidence>
<sequence>MKIPYNRVHVQGQILFAARGGSIHTFRLSDGTHISTWKHSDVDKVASVVKANEEKIIESKKNEQIEPSPVVEEEDGPPAKRQKVAGGEGEEATPVPESTEATAAQAGQSKHFDGRGKRKGKKNKDGKEAVQDGWGRLARVPDRPVVTHMTSSEDGRHFLAVTGHDKAIWVFEHDGQGQLKQISKRIMPKRPSSVVIGPDAQIICADKFGDVYAVPLLMTESGSSTPLSALPLPTKKAFKPTANTLTVHSKGNRKALENQILQAKLDKQSGVAPKEKAEGPDFELNLLLGHVSMLTTLILGESQGRKYILTADRDEHIRASRYLPQAHIIENFCMGHTEFVNDMIIPSTKQDVLISGGGDDSLYLWDWVAGKLLSKTNILVMAQEIAPETTKVAVSGLYTLLYPSEAGQLTYILAICEDIKAIFSWHLTDDNTLNCPGITQLPGNPLHLAISSKEDKTPVLIAAIDPDKDTKAKSLHTFTLTMSDGRLTVDVESSVKDEILEVEETEISEEEVRHLLYAVESLRKVSTGFINATDEANQPLDADGDAGEMEE</sequence>
<dbReference type="InterPro" id="IPR028884">
    <property type="entry name" value="Trm82"/>
</dbReference>
<dbReference type="InterPro" id="IPR015943">
    <property type="entry name" value="WD40/YVTN_repeat-like_dom_sf"/>
</dbReference>
<feature type="compositionally biased region" description="Polar residues" evidence="8">
    <location>
        <begin position="99"/>
        <end position="108"/>
    </location>
</feature>
<evidence type="ECO:0000256" key="3">
    <source>
        <dbReference type="ARBA" id="ARBA00022694"/>
    </source>
</evidence>
<protein>
    <submittedName>
        <fullName evidence="9">tRNA (Guanine-N(7)-)-methyltransferase non-catalytic subunit trm82</fullName>
    </submittedName>
</protein>
<feature type="repeat" description="WD" evidence="7">
    <location>
        <begin position="333"/>
        <end position="375"/>
    </location>
</feature>
<evidence type="ECO:0000256" key="6">
    <source>
        <dbReference type="HAMAP-Rule" id="MF_03056"/>
    </source>
</evidence>
<keyword evidence="3 6" id="KW-0819">tRNA processing</keyword>
<keyword evidence="5 6" id="KW-0539">Nucleus</keyword>
<dbReference type="Gene3D" id="2.130.10.10">
    <property type="entry name" value="YVTN repeat-like/Quinoprotein amine dehydrogenase"/>
    <property type="match status" value="1"/>
</dbReference>
<evidence type="ECO:0000313" key="10">
    <source>
        <dbReference type="Proteomes" id="UP001338125"/>
    </source>
</evidence>
<keyword evidence="10" id="KW-1185">Reference proteome</keyword>
<proteinExistence type="inferred from homology"/>
<keyword evidence="4 6" id="KW-0677">Repeat</keyword>
<dbReference type="SUPFAM" id="SSF50978">
    <property type="entry name" value="WD40 repeat-like"/>
    <property type="match status" value="1"/>
</dbReference>